<name>A0A671TRX6_SPAAU</name>
<dbReference type="GeneTree" id="ENSGT00940000164655"/>
<feature type="domain" description="CUB" evidence="9">
    <location>
        <begin position="276"/>
        <end position="387"/>
    </location>
</feature>
<dbReference type="InterPro" id="IPR009003">
    <property type="entry name" value="Peptidase_S1_PA"/>
</dbReference>
<evidence type="ECO:0000313" key="13">
    <source>
        <dbReference type="Proteomes" id="UP000472265"/>
    </source>
</evidence>
<keyword evidence="1 8" id="KW-0645">Protease</keyword>
<dbReference type="PRINTS" id="PR00020">
    <property type="entry name" value="MAMDOMAIN"/>
</dbReference>
<dbReference type="SMART" id="SM00192">
    <property type="entry name" value="LDLa"/>
    <property type="match status" value="1"/>
</dbReference>
<dbReference type="PROSITE" id="PS50240">
    <property type="entry name" value="TRYPSIN_DOM"/>
    <property type="match status" value="1"/>
</dbReference>
<dbReference type="InterPro" id="IPR035914">
    <property type="entry name" value="Sperma_CUB_dom_sf"/>
</dbReference>
<dbReference type="AlphaFoldDB" id="A0A671TRX6"/>
<dbReference type="FunFam" id="2.60.120.200:FF:000128">
    <property type="entry name" value="enteropeptidase isoform X2"/>
    <property type="match status" value="1"/>
</dbReference>
<dbReference type="InterPro" id="IPR018114">
    <property type="entry name" value="TRYPSIN_HIS"/>
</dbReference>
<reference evidence="12" key="2">
    <citation type="submission" date="2025-08" db="UniProtKB">
        <authorList>
            <consortium name="Ensembl"/>
        </authorList>
    </citation>
    <scope>IDENTIFICATION</scope>
</reference>
<dbReference type="Pfam" id="PF00629">
    <property type="entry name" value="MAM"/>
    <property type="match status" value="1"/>
</dbReference>
<dbReference type="Ensembl" id="ENSSAUT00010004483.1">
    <property type="protein sequence ID" value="ENSSAUP00010004151.1"/>
    <property type="gene ID" value="ENSSAUG00010001832.1"/>
</dbReference>
<dbReference type="PANTHER" id="PTHR24252">
    <property type="entry name" value="ACROSIN-RELATED"/>
    <property type="match status" value="1"/>
</dbReference>
<comment type="caution">
    <text evidence="6">Lacks conserved residue(s) required for the propagation of feature annotation.</text>
</comment>
<dbReference type="PROSITE" id="PS01180">
    <property type="entry name" value="CUB"/>
    <property type="match status" value="1"/>
</dbReference>
<dbReference type="SMART" id="SM00020">
    <property type="entry name" value="Tryp_SPc"/>
    <property type="match status" value="1"/>
</dbReference>
<dbReference type="SMART" id="SM00042">
    <property type="entry name" value="CUB"/>
    <property type="match status" value="1"/>
</dbReference>
<keyword evidence="3 8" id="KW-0378">Hydrolase</keyword>
<keyword evidence="5 7" id="KW-1015">Disulfide bond</keyword>
<dbReference type="PANTHER" id="PTHR24252:SF16">
    <property type="entry name" value="TRANSMEMBRANE SERINE PROTEASE 15"/>
    <property type="match status" value="1"/>
</dbReference>
<gene>
    <name evidence="12" type="primary">tmprss15</name>
</gene>
<dbReference type="CDD" id="cd00041">
    <property type="entry name" value="CUB"/>
    <property type="match status" value="1"/>
</dbReference>
<evidence type="ECO:0000256" key="5">
    <source>
        <dbReference type="ARBA" id="ARBA00023157"/>
    </source>
</evidence>
<dbReference type="InterPro" id="IPR043504">
    <property type="entry name" value="Peptidase_S1_PA_chymotrypsin"/>
</dbReference>
<sequence>GLFVEIHVKFAAGNQDILRFYEGVGEDKTLIADSLTHILICCTAQITPTAPSWIVWLLTNQSTVEFIYDDISIHSGFSATYRAANTSNLSDEQKVTCNFEQGMCFWRQTQDDDGDWERVRGSTFPPLTGPSVDHTLGNSLGFYITTPVSPGQFPKSFRINSLPLTPTTEPKCLSFWYHMFGENVHRLNVLLLQPSQSTAGIVVFQKDGNYGDNWNYGQVTLYLKTEVMVVFEALKKGGLFMDEIALDDITLTSGPCGPAPPEPTNVPPPTIIPADCGGPFNLWETNSTFTSPNYPHSYGDESKCLWILHANEGQNIQLHFVDFDIETVYDVVEVRDGAEANSPLLAVLTGSDGTAQDVFSTTNQMAVWFFTDDSQYGRGFKANFTTGFNLGVPAPCAVGQFQCQTGSCIYGDGYCNGVVDCPDASDETDCFKCLLFLSGDGRVVGGYDAAKGAWPWTVSLQLRRKHVCGGSMIGRDWVLTAAHCIYGKNVLSWWSVVAGLHSQTDENSADVQTRQVDRIIINKHYNRLTKQADIALMHLEQPVNFTQTVQPVCLPPEGQEYTAGRKCFIAGWGRLAEQGSLPDVLQEAEVPLVAQDKCQHWLPEYNITSSMLCAGYAEGGIDSCQGDSGGPLMCLDDGHWTVIGVTSFGIGCGRPERPGVYARVSAFTSWIAEARRSNSSSSISLL</sequence>
<dbReference type="Gene3D" id="2.60.120.290">
    <property type="entry name" value="Spermadhesin, CUB domain"/>
    <property type="match status" value="1"/>
</dbReference>
<feature type="domain" description="MAM" evidence="10">
    <location>
        <begin position="95"/>
        <end position="258"/>
    </location>
</feature>
<dbReference type="PROSITE" id="PS50060">
    <property type="entry name" value="MAM_2"/>
    <property type="match status" value="1"/>
</dbReference>
<keyword evidence="2" id="KW-0677">Repeat</keyword>
<dbReference type="CDD" id="cd06263">
    <property type="entry name" value="MAM"/>
    <property type="match status" value="1"/>
</dbReference>
<dbReference type="Gene3D" id="4.10.400.10">
    <property type="entry name" value="Low-density Lipoprotein Receptor"/>
    <property type="match status" value="1"/>
</dbReference>
<evidence type="ECO:0000256" key="2">
    <source>
        <dbReference type="ARBA" id="ARBA00022737"/>
    </source>
</evidence>
<dbReference type="GO" id="GO:0004252">
    <property type="term" value="F:serine-type endopeptidase activity"/>
    <property type="evidence" value="ECO:0007669"/>
    <property type="project" value="InterPro"/>
</dbReference>
<dbReference type="SUPFAM" id="SSF49854">
    <property type="entry name" value="Spermadhesin, CUB domain"/>
    <property type="match status" value="1"/>
</dbReference>
<reference evidence="12" key="1">
    <citation type="submission" date="2021-04" db="EMBL/GenBank/DDBJ databases">
        <authorList>
            <consortium name="Wellcome Sanger Institute Data Sharing"/>
        </authorList>
    </citation>
    <scope>NUCLEOTIDE SEQUENCE [LARGE SCALE GENOMIC DNA]</scope>
</reference>
<dbReference type="GO" id="GO:0016020">
    <property type="term" value="C:membrane"/>
    <property type="evidence" value="ECO:0007669"/>
    <property type="project" value="InterPro"/>
</dbReference>
<protein>
    <submittedName>
        <fullName evidence="12">Transmembrane serine protease 15</fullName>
    </submittedName>
</protein>
<dbReference type="InterPro" id="IPR036055">
    <property type="entry name" value="LDL_receptor-like_sf"/>
</dbReference>
<dbReference type="PROSITE" id="PS50068">
    <property type="entry name" value="LDLRA_2"/>
    <property type="match status" value="1"/>
</dbReference>
<dbReference type="Gene3D" id="2.40.10.10">
    <property type="entry name" value="Trypsin-like serine proteases"/>
    <property type="match status" value="2"/>
</dbReference>
<keyword evidence="13" id="KW-1185">Reference proteome</keyword>
<evidence type="ECO:0000259" key="10">
    <source>
        <dbReference type="PROSITE" id="PS50060"/>
    </source>
</evidence>
<dbReference type="Proteomes" id="UP000472265">
    <property type="component" value="Chromosome 13"/>
</dbReference>
<feature type="disulfide bond" evidence="7">
    <location>
        <begin position="415"/>
        <end position="430"/>
    </location>
</feature>
<dbReference type="InterPro" id="IPR002172">
    <property type="entry name" value="LDrepeatLR_classA_rpt"/>
</dbReference>
<reference evidence="12" key="3">
    <citation type="submission" date="2025-09" db="UniProtKB">
        <authorList>
            <consortium name="Ensembl"/>
        </authorList>
    </citation>
    <scope>IDENTIFICATION</scope>
</reference>
<evidence type="ECO:0000256" key="7">
    <source>
        <dbReference type="PROSITE-ProRule" id="PRU00124"/>
    </source>
</evidence>
<dbReference type="InterPro" id="IPR000859">
    <property type="entry name" value="CUB_dom"/>
</dbReference>
<dbReference type="SUPFAM" id="SSF50494">
    <property type="entry name" value="Trypsin-like serine proteases"/>
    <property type="match status" value="1"/>
</dbReference>
<evidence type="ECO:0000313" key="12">
    <source>
        <dbReference type="Ensembl" id="ENSSAUP00010004151.1"/>
    </source>
</evidence>
<organism evidence="12 13">
    <name type="scientific">Sparus aurata</name>
    <name type="common">Gilthead sea bream</name>
    <dbReference type="NCBI Taxonomy" id="8175"/>
    <lineage>
        <taxon>Eukaryota</taxon>
        <taxon>Metazoa</taxon>
        <taxon>Chordata</taxon>
        <taxon>Craniata</taxon>
        <taxon>Vertebrata</taxon>
        <taxon>Euteleostomi</taxon>
        <taxon>Actinopterygii</taxon>
        <taxon>Neopterygii</taxon>
        <taxon>Teleostei</taxon>
        <taxon>Neoteleostei</taxon>
        <taxon>Acanthomorphata</taxon>
        <taxon>Eupercaria</taxon>
        <taxon>Spariformes</taxon>
        <taxon>Sparidae</taxon>
        <taxon>Sparus</taxon>
    </lineage>
</organism>
<accession>A0A671TRX6</accession>
<evidence type="ECO:0000256" key="6">
    <source>
        <dbReference type="PROSITE-ProRule" id="PRU00059"/>
    </source>
</evidence>
<dbReference type="SUPFAM" id="SSF49899">
    <property type="entry name" value="Concanavalin A-like lectins/glucanases"/>
    <property type="match status" value="1"/>
</dbReference>
<proteinExistence type="predicted"/>
<feature type="disulfide bond" evidence="7">
    <location>
        <begin position="396"/>
        <end position="408"/>
    </location>
</feature>
<evidence type="ECO:0000256" key="4">
    <source>
        <dbReference type="ARBA" id="ARBA00022825"/>
    </source>
</evidence>
<dbReference type="Pfam" id="PF00057">
    <property type="entry name" value="Ldl_recept_a"/>
    <property type="match status" value="1"/>
</dbReference>
<evidence type="ECO:0000256" key="3">
    <source>
        <dbReference type="ARBA" id="ARBA00022801"/>
    </source>
</evidence>
<evidence type="ECO:0000259" key="11">
    <source>
        <dbReference type="PROSITE" id="PS50240"/>
    </source>
</evidence>
<dbReference type="SUPFAM" id="SSF57424">
    <property type="entry name" value="LDL receptor-like module"/>
    <property type="match status" value="1"/>
</dbReference>
<evidence type="ECO:0000259" key="9">
    <source>
        <dbReference type="PROSITE" id="PS01180"/>
    </source>
</evidence>
<dbReference type="PRINTS" id="PR00722">
    <property type="entry name" value="CHYMOTRYPSIN"/>
</dbReference>
<dbReference type="Pfam" id="PF00089">
    <property type="entry name" value="Trypsin"/>
    <property type="match status" value="1"/>
</dbReference>
<dbReference type="Gene3D" id="2.60.120.200">
    <property type="match status" value="1"/>
</dbReference>
<dbReference type="GO" id="GO:0006508">
    <property type="term" value="P:proteolysis"/>
    <property type="evidence" value="ECO:0007669"/>
    <property type="project" value="UniProtKB-KW"/>
</dbReference>
<keyword evidence="4 8" id="KW-0720">Serine protease</keyword>
<dbReference type="CDD" id="cd00190">
    <property type="entry name" value="Tryp_SPc"/>
    <property type="match status" value="1"/>
</dbReference>
<dbReference type="InterPro" id="IPR000998">
    <property type="entry name" value="MAM_dom"/>
</dbReference>
<feature type="disulfide bond" evidence="7">
    <location>
        <begin position="403"/>
        <end position="421"/>
    </location>
</feature>
<dbReference type="PROSITE" id="PS00135">
    <property type="entry name" value="TRYPSIN_SER"/>
    <property type="match status" value="1"/>
</dbReference>
<dbReference type="CDD" id="cd00112">
    <property type="entry name" value="LDLa"/>
    <property type="match status" value="1"/>
</dbReference>
<dbReference type="InterPro" id="IPR033116">
    <property type="entry name" value="TRYPSIN_SER"/>
</dbReference>
<evidence type="ECO:0000256" key="1">
    <source>
        <dbReference type="ARBA" id="ARBA00022670"/>
    </source>
</evidence>
<dbReference type="InterPro" id="IPR001314">
    <property type="entry name" value="Peptidase_S1A"/>
</dbReference>
<evidence type="ECO:0000256" key="8">
    <source>
        <dbReference type="RuleBase" id="RU363034"/>
    </source>
</evidence>
<dbReference type="FunFam" id="2.60.120.290:FF:000013">
    <property type="entry name" value="Membrane frizzled-related protein"/>
    <property type="match status" value="1"/>
</dbReference>
<dbReference type="Pfam" id="PF00431">
    <property type="entry name" value="CUB"/>
    <property type="match status" value="1"/>
</dbReference>
<feature type="domain" description="Peptidase S1" evidence="11">
    <location>
        <begin position="443"/>
        <end position="676"/>
    </location>
</feature>
<dbReference type="PROSITE" id="PS00134">
    <property type="entry name" value="TRYPSIN_HIS"/>
    <property type="match status" value="1"/>
</dbReference>
<dbReference type="SMART" id="SM00137">
    <property type="entry name" value="MAM"/>
    <property type="match status" value="1"/>
</dbReference>
<dbReference type="InterPro" id="IPR013320">
    <property type="entry name" value="ConA-like_dom_sf"/>
</dbReference>
<dbReference type="InterPro" id="IPR001254">
    <property type="entry name" value="Trypsin_dom"/>
</dbReference>
<dbReference type="FunFam" id="2.40.10.10:FF:000003">
    <property type="entry name" value="Transmembrane serine protease 3"/>
    <property type="match status" value="1"/>
</dbReference>